<dbReference type="SUPFAM" id="SSF53681">
    <property type="entry name" value="Aspartate/glutamate racemase"/>
    <property type="match status" value="2"/>
</dbReference>
<evidence type="ECO:0000313" key="3">
    <source>
        <dbReference type="EMBL" id="PXX79116.1"/>
    </source>
</evidence>
<comment type="caution">
    <text evidence="3">The sequence shown here is derived from an EMBL/GenBank/DDBJ whole genome shotgun (WGS) entry which is preliminary data.</text>
</comment>
<reference evidence="3 4" key="1">
    <citation type="submission" date="2018-05" db="EMBL/GenBank/DDBJ databases">
        <title>Genomic Encyclopedia of Type Strains, Phase IV (KMG-IV): sequencing the most valuable type-strain genomes for metagenomic binning, comparative biology and taxonomic classification.</title>
        <authorList>
            <person name="Goeker M."/>
        </authorList>
    </citation>
    <scope>NUCLEOTIDE SEQUENCE [LARGE SCALE GENOMIC DNA]</scope>
    <source>
        <strain evidence="3 4">DSM 29661</strain>
    </source>
</reference>
<dbReference type="AlphaFoldDB" id="A0A318KTV1"/>
<proteinExistence type="inferred from homology"/>
<dbReference type="GO" id="GO:0047661">
    <property type="term" value="F:amino-acid racemase activity"/>
    <property type="evidence" value="ECO:0007669"/>
    <property type="project" value="InterPro"/>
</dbReference>
<evidence type="ECO:0000256" key="1">
    <source>
        <dbReference type="ARBA" id="ARBA00007847"/>
    </source>
</evidence>
<dbReference type="OrthoDB" id="9803739at2"/>
<dbReference type="NCBIfam" id="TIGR00035">
    <property type="entry name" value="asp_race"/>
    <property type="match status" value="1"/>
</dbReference>
<dbReference type="InterPro" id="IPR015942">
    <property type="entry name" value="Asp/Glu/hydantoin_racemase"/>
</dbReference>
<comment type="similarity">
    <text evidence="1">Belongs to the aspartate/glutamate racemases family.</text>
</comment>
<keyword evidence="4" id="KW-1185">Reference proteome</keyword>
<dbReference type="InterPro" id="IPR004380">
    <property type="entry name" value="Asp_race"/>
</dbReference>
<organism evidence="3 4">
    <name type="scientific">Rivihabitans pingtungensis</name>
    <dbReference type="NCBI Taxonomy" id="1054498"/>
    <lineage>
        <taxon>Bacteria</taxon>
        <taxon>Pseudomonadati</taxon>
        <taxon>Pseudomonadota</taxon>
        <taxon>Betaproteobacteria</taxon>
        <taxon>Neisseriales</taxon>
        <taxon>Aquaspirillaceae</taxon>
        <taxon>Rivihabitans</taxon>
    </lineage>
</organism>
<evidence type="ECO:0000313" key="4">
    <source>
        <dbReference type="Proteomes" id="UP000247555"/>
    </source>
</evidence>
<dbReference type="Proteomes" id="UP000247555">
    <property type="component" value="Unassembled WGS sequence"/>
</dbReference>
<dbReference type="Pfam" id="PF01177">
    <property type="entry name" value="Asp_Glu_race"/>
    <property type="match status" value="1"/>
</dbReference>
<protein>
    <submittedName>
        <fullName evidence="3">Aspartate racemase</fullName>
    </submittedName>
</protein>
<name>A0A318KTV1_9NEIS</name>
<dbReference type="PANTHER" id="PTHR21198">
    <property type="entry name" value="GLUTAMATE RACEMASE"/>
    <property type="match status" value="1"/>
</dbReference>
<dbReference type="Gene3D" id="3.40.50.1860">
    <property type="match status" value="2"/>
</dbReference>
<keyword evidence="2" id="KW-0413">Isomerase</keyword>
<dbReference type="RefSeq" id="WP_110390576.1">
    <property type="nucleotide sequence ID" value="NZ_QJKI01000008.1"/>
</dbReference>
<dbReference type="EMBL" id="QJKI01000008">
    <property type="protein sequence ID" value="PXX79116.1"/>
    <property type="molecule type" value="Genomic_DNA"/>
</dbReference>
<dbReference type="InterPro" id="IPR001920">
    <property type="entry name" value="Asp/Glu_race"/>
</dbReference>
<dbReference type="PANTHER" id="PTHR21198:SF7">
    <property type="entry name" value="ASPARTATE-GLUTAMATE RACEMASE FAMILY"/>
    <property type="match status" value="1"/>
</dbReference>
<accession>A0A318KTV1</accession>
<gene>
    <name evidence="3" type="ORF">DFR34_1086</name>
</gene>
<sequence>MKTLGVLGGMSWESTAVYYRLFNQGVRARLGGQHSAKLLLASVDFAEIVARQKAGDWHGAGQQLAELAAGLQNAGADAILIATNTMHKIAEQVQAAIDVPLLHIGDVVADALLAAGVRRAGLLGTRYTMEQPFLIDHLRQRGLDILVPDADARADVHRIIFDELCQGEVNNVSRETYQRIIQQLAADGAQAVILGCTEICLLLGPNDACLPLYDTAALHVDAGLNWALQS</sequence>
<evidence type="ECO:0000256" key="2">
    <source>
        <dbReference type="ARBA" id="ARBA00023235"/>
    </source>
</evidence>